<gene>
    <name evidence="2" type="ORF">HSBAA_PA_2550</name>
</gene>
<reference evidence="2 3" key="1">
    <citation type="journal article" date="2019" name="Microbiol. Resour. Announc.">
        <title>Complete Genome Sequence of Halomonas sulfidaeris Strain Esulfide1 Isolated from a Metal Sulfide Rock at a Depth of 2,200 Meters, Obtained Using Nanopore Sequencing.</title>
        <authorList>
            <person name="Saito M."/>
            <person name="Nishigata A."/>
            <person name="Galipon J."/>
            <person name="Arakawa K."/>
        </authorList>
    </citation>
    <scope>NUCLEOTIDE SEQUENCE [LARGE SCALE GENOMIC DNA]</scope>
    <source>
        <strain evidence="2 3">ATCC BAA-803</strain>
        <plasmid evidence="3">pbaa-803-a dna</plasmid>
    </source>
</reference>
<dbReference type="KEGG" id="hsr:HSBAA_PA_2550"/>
<proteinExistence type="predicted"/>
<feature type="compositionally biased region" description="Polar residues" evidence="1">
    <location>
        <begin position="110"/>
        <end position="120"/>
    </location>
</feature>
<feature type="compositionally biased region" description="Basic and acidic residues" evidence="1">
    <location>
        <begin position="26"/>
        <end position="50"/>
    </location>
</feature>
<feature type="region of interest" description="Disordered" evidence="1">
    <location>
        <begin position="110"/>
        <end position="141"/>
    </location>
</feature>
<dbReference type="EMBL" id="AP019515">
    <property type="protein sequence ID" value="BBI65652.1"/>
    <property type="molecule type" value="Genomic_DNA"/>
</dbReference>
<feature type="region of interest" description="Disordered" evidence="1">
    <location>
        <begin position="23"/>
        <end position="50"/>
    </location>
</feature>
<protein>
    <submittedName>
        <fullName evidence="2">Uncharacterized protein</fullName>
    </submittedName>
</protein>
<dbReference type="Proteomes" id="UP000320231">
    <property type="component" value="Plasmid pBAA-803-A"/>
</dbReference>
<evidence type="ECO:0000256" key="1">
    <source>
        <dbReference type="SAM" id="MobiDB-lite"/>
    </source>
</evidence>
<keyword evidence="2" id="KW-0614">Plasmid</keyword>
<organism evidence="2 3">
    <name type="scientific">Vreelandella sulfidaeris</name>
    <dbReference type="NCBI Taxonomy" id="115553"/>
    <lineage>
        <taxon>Bacteria</taxon>
        <taxon>Pseudomonadati</taxon>
        <taxon>Pseudomonadota</taxon>
        <taxon>Gammaproteobacteria</taxon>
        <taxon>Oceanospirillales</taxon>
        <taxon>Halomonadaceae</taxon>
        <taxon>Vreelandella</taxon>
    </lineage>
</organism>
<sequence>MREMPNEIRTVLERVGVELWRSASQHADEEVEKIRAESEQREKAANEERDEALREIERLEASIATLREHGHQDGQRIEQQTEEIHTLVTENATARQRAADAMGRVTDLQDQLSRQNQQLETMRVEAQRQQTLVDHLRDESR</sequence>
<name>A0A455UH77_9GAMM</name>
<accession>A0A455UH77</accession>
<evidence type="ECO:0000313" key="3">
    <source>
        <dbReference type="Proteomes" id="UP000320231"/>
    </source>
</evidence>
<geneLocation type="plasmid" evidence="3">
    <name>pbaa-803-a dna</name>
</geneLocation>
<dbReference type="AlphaFoldDB" id="A0A455UH77"/>
<evidence type="ECO:0000313" key="2">
    <source>
        <dbReference type="EMBL" id="BBI65652.1"/>
    </source>
</evidence>